<reference evidence="3" key="1">
    <citation type="submission" date="2021-02" db="EMBL/GenBank/DDBJ databases">
        <title>Leucobacter sp. CX169.</title>
        <authorList>
            <person name="Cheng Y."/>
        </authorList>
    </citation>
    <scope>NUCLEOTIDE SEQUENCE [LARGE SCALE GENOMIC DNA]</scope>
    <source>
        <strain evidence="3">JY899</strain>
    </source>
</reference>
<feature type="domain" description="N-acetyltransferase" evidence="1">
    <location>
        <begin position="2"/>
        <end position="183"/>
    </location>
</feature>
<evidence type="ECO:0000313" key="2">
    <source>
        <dbReference type="EMBL" id="MBM9432890.1"/>
    </source>
</evidence>
<dbReference type="PANTHER" id="PTHR42791">
    <property type="entry name" value="GNAT FAMILY ACETYLTRANSFERASE"/>
    <property type="match status" value="1"/>
</dbReference>
<name>A0ABS2TE09_9ACTO</name>
<evidence type="ECO:0000259" key="1">
    <source>
        <dbReference type="PROSITE" id="PS51186"/>
    </source>
</evidence>
<protein>
    <submittedName>
        <fullName evidence="2">GNAT family N-acetyltransferase</fullName>
    </submittedName>
</protein>
<sequence>MTSVRYADAADLAGAAQLLAVAFRDYPWTRYVVPEEDYDERLRGLYAHYLGHAHRHGFVAAADDGAVAVLAPRAPEPAAVDEIIALHGDRVDRLGGGMVCDDAWTIEAIGVHPSSRGHGRGSELLAFALDGMARRGAGKVVVDTSDPRNVRLYERHGFRIVAERTTPSGPPVWTMLSELVPAER</sequence>
<dbReference type="InterPro" id="IPR000182">
    <property type="entry name" value="GNAT_dom"/>
</dbReference>
<dbReference type="EMBL" id="JAFFJS010000002">
    <property type="protein sequence ID" value="MBM9432890.1"/>
    <property type="molecule type" value="Genomic_DNA"/>
</dbReference>
<proteinExistence type="predicted"/>
<dbReference type="CDD" id="cd04301">
    <property type="entry name" value="NAT_SF"/>
    <property type="match status" value="1"/>
</dbReference>
<dbReference type="Gene3D" id="3.40.630.30">
    <property type="match status" value="1"/>
</dbReference>
<dbReference type="InterPro" id="IPR052523">
    <property type="entry name" value="Trichothecene_AcTrans"/>
</dbReference>
<dbReference type="InterPro" id="IPR016181">
    <property type="entry name" value="Acyl_CoA_acyltransferase"/>
</dbReference>
<keyword evidence="3" id="KW-1185">Reference proteome</keyword>
<dbReference type="SUPFAM" id="SSF55729">
    <property type="entry name" value="Acyl-CoA N-acyltransferases (Nat)"/>
    <property type="match status" value="1"/>
</dbReference>
<dbReference type="RefSeq" id="WP_187996281.1">
    <property type="nucleotide sequence ID" value="NZ_JACEXG010000002.1"/>
</dbReference>
<dbReference type="Proteomes" id="UP000705983">
    <property type="component" value="Unassembled WGS sequence"/>
</dbReference>
<evidence type="ECO:0000313" key="3">
    <source>
        <dbReference type="Proteomes" id="UP000705983"/>
    </source>
</evidence>
<dbReference type="Pfam" id="PF00583">
    <property type="entry name" value="Acetyltransf_1"/>
    <property type="match status" value="1"/>
</dbReference>
<accession>A0ABS2TE09</accession>
<organism evidence="2 3">
    <name type="scientific">Flaviflexus equikiangi</name>
    <dbReference type="NCBI Taxonomy" id="2758573"/>
    <lineage>
        <taxon>Bacteria</taxon>
        <taxon>Bacillati</taxon>
        <taxon>Actinomycetota</taxon>
        <taxon>Actinomycetes</taxon>
        <taxon>Actinomycetales</taxon>
        <taxon>Actinomycetaceae</taxon>
        <taxon>Flaviflexus</taxon>
    </lineage>
</organism>
<dbReference type="PANTHER" id="PTHR42791:SF1">
    <property type="entry name" value="N-ACETYLTRANSFERASE DOMAIN-CONTAINING PROTEIN"/>
    <property type="match status" value="1"/>
</dbReference>
<gene>
    <name evidence="2" type="ORF">JVW63_04145</name>
</gene>
<comment type="caution">
    <text evidence="2">The sequence shown here is derived from an EMBL/GenBank/DDBJ whole genome shotgun (WGS) entry which is preliminary data.</text>
</comment>
<dbReference type="PROSITE" id="PS51186">
    <property type="entry name" value="GNAT"/>
    <property type="match status" value="1"/>
</dbReference>